<evidence type="ECO:0000313" key="7">
    <source>
        <dbReference type="EMBL" id="TKK78804.1"/>
    </source>
</evidence>
<dbReference type="PANTHER" id="PTHR43133:SF50">
    <property type="entry name" value="ECF RNA POLYMERASE SIGMA FACTOR SIGM"/>
    <property type="match status" value="1"/>
</dbReference>
<dbReference type="AlphaFoldDB" id="A0A4U3LUB3"/>
<dbReference type="Pfam" id="PF04542">
    <property type="entry name" value="Sigma70_r2"/>
    <property type="match status" value="1"/>
</dbReference>
<dbReference type="SUPFAM" id="SSF88659">
    <property type="entry name" value="Sigma3 and sigma4 domains of RNA polymerase sigma factors"/>
    <property type="match status" value="1"/>
</dbReference>
<dbReference type="InterPro" id="IPR014325">
    <property type="entry name" value="RNA_pol_sigma-E_actinobac"/>
</dbReference>
<dbReference type="PANTHER" id="PTHR43133">
    <property type="entry name" value="RNA POLYMERASE ECF-TYPE SIGMA FACTO"/>
    <property type="match status" value="1"/>
</dbReference>
<reference evidence="7 8" key="1">
    <citation type="submission" date="2019-04" db="EMBL/GenBank/DDBJ databases">
        <title>Herbidospora sp. NEAU-GS14.nov., a novel actinomycete isolated from soil.</title>
        <authorList>
            <person name="Han L."/>
        </authorList>
    </citation>
    <scope>NUCLEOTIDE SEQUENCE [LARGE SCALE GENOMIC DNA]</scope>
    <source>
        <strain evidence="7 8">NEAU-GS14</strain>
    </source>
</reference>
<evidence type="ECO:0000256" key="1">
    <source>
        <dbReference type="ARBA" id="ARBA00010641"/>
    </source>
</evidence>
<dbReference type="InterPro" id="IPR013325">
    <property type="entry name" value="RNA_pol_sigma_r2"/>
</dbReference>
<keyword evidence="4" id="KW-0238">DNA-binding</keyword>
<keyword evidence="8" id="KW-1185">Reference proteome</keyword>
<sequence>MDRYEGFREFLRARQMALMRTSYLLCGDAHQAEEMLQSVLVKVAGNWRGIARDNPEAYVRRALVNEHISWWRRQRRSLAFTGPPRSGRDPGDESVSRIVLWQALARLTPRQRAVLVLRFYEDLSVQEAADLLGCSAGTVKSQTSHALGRLRALAPELADLLHDTDTDTARQEAK</sequence>
<dbReference type="Proteomes" id="UP000308705">
    <property type="component" value="Unassembled WGS sequence"/>
</dbReference>
<comment type="caution">
    <text evidence="7">The sequence shown here is derived from an EMBL/GenBank/DDBJ whole genome shotgun (WGS) entry which is preliminary data.</text>
</comment>
<dbReference type="Gene3D" id="1.10.10.10">
    <property type="entry name" value="Winged helix-like DNA-binding domain superfamily/Winged helix DNA-binding domain"/>
    <property type="match status" value="1"/>
</dbReference>
<keyword evidence="5" id="KW-0804">Transcription</keyword>
<evidence type="ECO:0000256" key="2">
    <source>
        <dbReference type="ARBA" id="ARBA00023015"/>
    </source>
</evidence>
<dbReference type="EMBL" id="SZQA01000067">
    <property type="protein sequence ID" value="TKK78804.1"/>
    <property type="molecule type" value="Genomic_DNA"/>
</dbReference>
<dbReference type="SUPFAM" id="SSF88946">
    <property type="entry name" value="Sigma2 domain of RNA polymerase sigma factors"/>
    <property type="match status" value="1"/>
</dbReference>
<dbReference type="InterPro" id="IPR039425">
    <property type="entry name" value="RNA_pol_sigma-70-like"/>
</dbReference>
<dbReference type="OrthoDB" id="2046835at2"/>
<dbReference type="RefSeq" id="WP_137251704.1">
    <property type="nucleotide sequence ID" value="NZ_SZQA01000067.1"/>
</dbReference>
<dbReference type="GO" id="GO:0016987">
    <property type="term" value="F:sigma factor activity"/>
    <property type="evidence" value="ECO:0007669"/>
    <property type="project" value="UniProtKB-KW"/>
</dbReference>
<dbReference type="InterPro" id="IPR013249">
    <property type="entry name" value="RNA_pol_sigma70_r4_t2"/>
</dbReference>
<dbReference type="InterPro" id="IPR007627">
    <property type="entry name" value="RNA_pol_sigma70_r2"/>
</dbReference>
<dbReference type="InterPro" id="IPR036388">
    <property type="entry name" value="WH-like_DNA-bd_sf"/>
</dbReference>
<protein>
    <submittedName>
        <fullName evidence="7">SigE family RNA polymerase sigma factor</fullName>
    </submittedName>
</protein>
<dbReference type="Pfam" id="PF08281">
    <property type="entry name" value="Sigma70_r4_2"/>
    <property type="match status" value="1"/>
</dbReference>
<gene>
    <name evidence="7" type="ORF">FDA94_37105</name>
</gene>
<evidence type="ECO:0000256" key="5">
    <source>
        <dbReference type="ARBA" id="ARBA00023163"/>
    </source>
</evidence>
<proteinExistence type="inferred from homology"/>
<dbReference type="NCBIfam" id="TIGR02983">
    <property type="entry name" value="SigE-fam_strep"/>
    <property type="match status" value="1"/>
</dbReference>
<dbReference type="Gene3D" id="1.10.1740.10">
    <property type="match status" value="1"/>
</dbReference>
<evidence type="ECO:0000313" key="8">
    <source>
        <dbReference type="Proteomes" id="UP000308705"/>
    </source>
</evidence>
<evidence type="ECO:0000256" key="4">
    <source>
        <dbReference type="ARBA" id="ARBA00023125"/>
    </source>
</evidence>
<dbReference type="GO" id="GO:0006352">
    <property type="term" value="P:DNA-templated transcription initiation"/>
    <property type="evidence" value="ECO:0007669"/>
    <property type="project" value="InterPro"/>
</dbReference>
<dbReference type="InterPro" id="IPR014284">
    <property type="entry name" value="RNA_pol_sigma-70_dom"/>
</dbReference>
<keyword evidence="2" id="KW-0805">Transcription regulation</keyword>
<dbReference type="NCBIfam" id="TIGR02937">
    <property type="entry name" value="sigma70-ECF"/>
    <property type="match status" value="1"/>
</dbReference>
<evidence type="ECO:0000259" key="6">
    <source>
        <dbReference type="SMART" id="SM00421"/>
    </source>
</evidence>
<dbReference type="InterPro" id="IPR000792">
    <property type="entry name" value="Tscrpt_reg_LuxR_C"/>
</dbReference>
<organism evidence="7 8">
    <name type="scientific">Herbidospora galbida</name>
    <dbReference type="NCBI Taxonomy" id="2575442"/>
    <lineage>
        <taxon>Bacteria</taxon>
        <taxon>Bacillati</taxon>
        <taxon>Actinomycetota</taxon>
        <taxon>Actinomycetes</taxon>
        <taxon>Streptosporangiales</taxon>
        <taxon>Streptosporangiaceae</taxon>
        <taxon>Herbidospora</taxon>
    </lineage>
</organism>
<name>A0A4U3LUB3_9ACTN</name>
<dbReference type="InterPro" id="IPR013324">
    <property type="entry name" value="RNA_pol_sigma_r3/r4-like"/>
</dbReference>
<keyword evidence="3" id="KW-0731">Sigma factor</keyword>
<dbReference type="GO" id="GO:0003677">
    <property type="term" value="F:DNA binding"/>
    <property type="evidence" value="ECO:0007669"/>
    <property type="project" value="UniProtKB-KW"/>
</dbReference>
<dbReference type="CDD" id="cd06171">
    <property type="entry name" value="Sigma70_r4"/>
    <property type="match status" value="1"/>
</dbReference>
<comment type="similarity">
    <text evidence="1">Belongs to the sigma-70 factor family. ECF subfamily.</text>
</comment>
<feature type="domain" description="HTH luxR-type" evidence="6">
    <location>
        <begin position="104"/>
        <end position="158"/>
    </location>
</feature>
<evidence type="ECO:0000256" key="3">
    <source>
        <dbReference type="ARBA" id="ARBA00023082"/>
    </source>
</evidence>
<accession>A0A4U3LUB3</accession>
<dbReference type="SMART" id="SM00421">
    <property type="entry name" value="HTH_LUXR"/>
    <property type="match status" value="1"/>
</dbReference>